<evidence type="ECO:0000256" key="6">
    <source>
        <dbReference type="ARBA" id="ARBA00022964"/>
    </source>
</evidence>
<keyword evidence="6" id="KW-0223">Dioxygenase</keyword>
<evidence type="ECO:0000256" key="1">
    <source>
        <dbReference type="ARBA" id="ARBA00001961"/>
    </source>
</evidence>
<keyword evidence="8" id="KW-0408">Iron</keyword>
<dbReference type="AlphaFoldDB" id="A0A2N9HWT6"/>
<dbReference type="EMBL" id="OIVN01004224">
    <property type="protein sequence ID" value="SPD16159.1"/>
    <property type="molecule type" value="Genomic_DNA"/>
</dbReference>
<evidence type="ECO:0000313" key="10">
    <source>
        <dbReference type="EMBL" id="SPD07634.1"/>
    </source>
</evidence>
<evidence type="ECO:0000256" key="2">
    <source>
        <dbReference type="ARBA" id="ARBA00001962"/>
    </source>
</evidence>
<evidence type="ECO:0000256" key="7">
    <source>
        <dbReference type="ARBA" id="ARBA00023002"/>
    </source>
</evidence>
<comment type="cofactor">
    <cofactor evidence="2">
        <name>Fe cation</name>
        <dbReference type="ChEBI" id="CHEBI:24875"/>
    </cofactor>
</comment>
<evidence type="ECO:0000313" key="11">
    <source>
        <dbReference type="EMBL" id="SPD16159.1"/>
    </source>
</evidence>
<keyword evidence="7" id="KW-0560">Oxidoreductase</keyword>
<dbReference type="EC" id="1.14.11.7" evidence="3"/>
<comment type="cofactor">
    <cofactor evidence="1">
        <name>L-ascorbate</name>
        <dbReference type="ChEBI" id="CHEBI:38290"/>
    </cofactor>
</comment>
<dbReference type="InterPro" id="IPR039575">
    <property type="entry name" value="P3H"/>
</dbReference>
<dbReference type="InterPro" id="IPR044862">
    <property type="entry name" value="Pro_4_hyd_alph_FE2OG_OXY"/>
</dbReference>
<evidence type="ECO:0000256" key="3">
    <source>
        <dbReference type="ARBA" id="ARBA00012262"/>
    </source>
</evidence>
<dbReference type="GO" id="GO:0031418">
    <property type="term" value="F:L-ascorbic acid binding"/>
    <property type="evidence" value="ECO:0007669"/>
    <property type="project" value="InterPro"/>
</dbReference>
<name>A0A2N9HWT6_FAGSY</name>
<dbReference type="Gene3D" id="2.60.120.620">
    <property type="entry name" value="q2cbj1_9rhob like domain"/>
    <property type="match status" value="1"/>
</dbReference>
<dbReference type="InterPro" id="IPR006620">
    <property type="entry name" value="Pro_4_hyd_alph"/>
</dbReference>
<feature type="domain" description="Fe2OG dioxygenase" evidence="9">
    <location>
        <begin position="75"/>
        <end position="180"/>
    </location>
</feature>
<dbReference type="PANTHER" id="PTHR14049:SF9">
    <property type="entry name" value="PROCOLLAGEN-PROLINE 3-DIOXYGENASE"/>
    <property type="match status" value="1"/>
</dbReference>
<reference evidence="11" key="1">
    <citation type="submission" date="2018-02" db="EMBL/GenBank/DDBJ databases">
        <authorList>
            <person name="Cohen D.B."/>
            <person name="Kent A.D."/>
        </authorList>
    </citation>
    <scope>NUCLEOTIDE SEQUENCE</scope>
</reference>
<protein>
    <recommendedName>
        <fullName evidence="3">procollagen-proline 3-dioxygenase</fullName>
        <ecNumber evidence="3">1.14.11.7</ecNumber>
    </recommendedName>
</protein>
<keyword evidence="4" id="KW-0479">Metal-binding</keyword>
<evidence type="ECO:0000259" key="9">
    <source>
        <dbReference type="PROSITE" id="PS51471"/>
    </source>
</evidence>
<dbReference type="InterPro" id="IPR005123">
    <property type="entry name" value="Oxoglu/Fe-dep_dioxygenase_dom"/>
</dbReference>
<dbReference type="EMBL" id="OIVN01002940">
    <property type="protein sequence ID" value="SPD07634.1"/>
    <property type="molecule type" value="Genomic_DNA"/>
</dbReference>
<dbReference type="SMART" id="SM00702">
    <property type="entry name" value="P4Hc"/>
    <property type="match status" value="1"/>
</dbReference>
<keyword evidence="5" id="KW-0677">Repeat</keyword>
<dbReference type="PANTHER" id="PTHR14049">
    <property type="entry name" value="LEPRECAN 1"/>
    <property type="match status" value="1"/>
</dbReference>
<dbReference type="GO" id="GO:0019797">
    <property type="term" value="F:procollagen-proline 3-dioxygenase activity"/>
    <property type="evidence" value="ECO:0007669"/>
    <property type="project" value="UniProtKB-EC"/>
</dbReference>
<organism evidence="11">
    <name type="scientific">Fagus sylvatica</name>
    <name type="common">Beechnut</name>
    <dbReference type="NCBI Taxonomy" id="28930"/>
    <lineage>
        <taxon>Eukaryota</taxon>
        <taxon>Viridiplantae</taxon>
        <taxon>Streptophyta</taxon>
        <taxon>Embryophyta</taxon>
        <taxon>Tracheophyta</taxon>
        <taxon>Spermatophyta</taxon>
        <taxon>Magnoliopsida</taxon>
        <taxon>eudicotyledons</taxon>
        <taxon>Gunneridae</taxon>
        <taxon>Pentapetalae</taxon>
        <taxon>rosids</taxon>
        <taxon>fabids</taxon>
        <taxon>Fagales</taxon>
        <taxon>Fagaceae</taxon>
        <taxon>Fagus</taxon>
    </lineage>
</organism>
<dbReference type="GO" id="GO:0032963">
    <property type="term" value="P:collagen metabolic process"/>
    <property type="evidence" value="ECO:0007669"/>
    <property type="project" value="InterPro"/>
</dbReference>
<gene>
    <name evidence="10" type="ORF">FSB_LOCUS35516</name>
    <name evidence="11" type="ORF">FSB_LOCUS44041</name>
</gene>
<dbReference type="PROSITE" id="PS51471">
    <property type="entry name" value="FE2OG_OXY"/>
    <property type="match status" value="1"/>
</dbReference>
<dbReference type="Pfam" id="PF13640">
    <property type="entry name" value="2OG-FeII_Oxy_3"/>
    <property type="match status" value="1"/>
</dbReference>
<evidence type="ECO:0000256" key="8">
    <source>
        <dbReference type="ARBA" id="ARBA00023004"/>
    </source>
</evidence>
<evidence type="ECO:0000256" key="5">
    <source>
        <dbReference type="ARBA" id="ARBA00022737"/>
    </source>
</evidence>
<proteinExistence type="predicted"/>
<accession>A0A2N9HWT6</accession>
<evidence type="ECO:0000256" key="4">
    <source>
        <dbReference type="ARBA" id="ARBA00022723"/>
    </source>
</evidence>
<sequence>MEAEAKQKHQRLILHNFLSVDQCQELEFIHKTNSTVGYRPNVFSTTLSHLIATNSPHLLIPFVPIRETLKDKVEDFFDCHFDLFVEFTGLISWTRGASIGWHSDDNRPYLKQRDFAAVCYLNSYGRDFKGGLFHFKDGEPTTIEPMAGDVVIYTADSTNIHSVDEITDGERLTLTLWFSRDASHDEDAKLVALLSQSRSHYNVPGPCLPLPASSNMYWFSPDQTSYHQLGFDICWARLHVVGFDVYYYQDMSCDSDCSELLMKPLRLARGNELLDQEFVNILHALQIERN</sequence>
<dbReference type="GO" id="GO:0005506">
    <property type="term" value="F:iron ion binding"/>
    <property type="evidence" value="ECO:0007669"/>
    <property type="project" value="InterPro"/>
</dbReference>